<evidence type="ECO:0000256" key="1">
    <source>
        <dbReference type="ARBA" id="ARBA00008239"/>
    </source>
</evidence>
<accession>A0ABM5Y1H0</accession>
<dbReference type="PRINTS" id="PR00775">
    <property type="entry name" value="HEATSHOCK90"/>
</dbReference>
<dbReference type="Pfam" id="PF13589">
    <property type="entry name" value="HATPase_c_3"/>
    <property type="match status" value="1"/>
</dbReference>
<evidence type="ECO:0000256" key="4">
    <source>
        <dbReference type="ARBA" id="ARBA00023186"/>
    </source>
</evidence>
<protein>
    <submittedName>
        <fullName evidence="6">ATP-binding protein</fullName>
    </submittedName>
</protein>
<dbReference type="Proteomes" id="UP000067422">
    <property type="component" value="Chromosome 1"/>
</dbReference>
<feature type="domain" description="HD-CE" evidence="5">
    <location>
        <begin position="50"/>
        <end position="305"/>
    </location>
</feature>
<dbReference type="InterPro" id="IPR001404">
    <property type="entry name" value="Hsp90_fam"/>
</dbReference>
<dbReference type="Pfam" id="PF24391">
    <property type="entry name" value="HD-CE"/>
    <property type="match status" value="1"/>
</dbReference>
<dbReference type="EMBL" id="CP014038">
    <property type="protein sequence ID" value="AMF99379.1"/>
    <property type="molecule type" value="Genomic_DNA"/>
</dbReference>
<evidence type="ECO:0000259" key="5">
    <source>
        <dbReference type="Pfam" id="PF24391"/>
    </source>
</evidence>
<organism evidence="6 7">
    <name type="scientific">Vibrio harveyi</name>
    <name type="common">Beneckea harveyi</name>
    <dbReference type="NCBI Taxonomy" id="669"/>
    <lineage>
        <taxon>Bacteria</taxon>
        <taxon>Pseudomonadati</taxon>
        <taxon>Pseudomonadota</taxon>
        <taxon>Gammaproteobacteria</taxon>
        <taxon>Vibrionales</taxon>
        <taxon>Vibrionaceae</taxon>
        <taxon>Vibrio</taxon>
    </lineage>
</organism>
<name>A0ABM5Y1H0_VIBHA</name>
<gene>
    <name evidence="6" type="ORF">AL538_04415</name>
</gene>
<keyword evidence="3 6" id="KW-0067">ATP-binding</keyword>
<sequence>MDRIEHTGLWKRTLDPQHDGYEVKREELRSSFINFRDKAAHLVSKISGALPGLTQHDISHLDALWEVADLICGDEYPVNPLEAYVFGGAVLLHDSALCFEAYDNGIDGVRETTVWKDSFASLPDDNEEAKKIADFSALRYLHASQAEKLTEMSWSDPGTGQLIYLIENSTLRKHLGKLIGQIAASHHWSIEEVDSKLPQQVNVLPGFPREWRIDPIKIACMVRCADAAHIDNERAPDFLHALIKRRGISFDHWQAQNKLASVDIDQSDDSGSTLLFTSTQKFLENESESWWVAYDTACMIDKELRSSNALLESKQIRTPQFKTKRVKGIESPELMSNYIQTEGWNPCMAEVHVGNIESLVNALGGEKLYGSGCDKFEVITRELIQNARDSIHARREVEHDFVGEICIHVKSASDGCWLYIEDDGVGMSKRVLTGPLLDFGTSFWTSSLVQSEFPGLRSSKFKAVGQFGIGFYSVFMAADKVTVSSKPWNGGTSDVWQLNFNNGLSLRPLLKNELPNDFRASVSTQVKLHLKLDPFVEGDLVEVKRNLAKTNNLRVSIKNYLSAICAALDVPVKLKINEQDYLRIHSDIRKEKNHFDWLKKISFADSQSQEVMKLVESSSARLRPIVDNGIWHGLAAISIAPDNQQNFLSMRTVGHLASSLHGRSSDDFIGYIDYLPQSAKREGQIYSASESAIRVWANEQVEILKEKGLSDVDRCYLAYSLCHFGVDPIDIGYVIVNKNGELEVYSFEQLAEMSLHQEIAFLKSDYDHIETHTRIQFLEGKVTIKPLRNSEFLSLRLNDGVPDNENTILGCLFRAIEKLGRTPKIRVEKDVGESFFGRSDALIITSEV</sequence>
<proteinExistence type="inferred from homology"/>
<reference evidence="6" key="1">
    <citation type="submission" date="2018-01" db="EMBL/GenBank/DDBJ databases">
        <title>FDA dAtabase for Regulatory Grade micrObial Sequences (FDA-ARGOS): Supporting development and validation of Infectious Disease Dx tests.</title>
        <authorList>
            <person name="Hoffmann M."/>
            <person name="Allard M."/>
            <person name="Evans P."/>
            <person name="Brown E."/>
            <person name="Tallon L."/>
            <person name="Sadzewicz L."/>
            <person name="Sengamalay N."/>
            <person name="Ott S."/>
            <person name="Godinez A."/>
            <person name="Nagaraj S."/>
            <person name="Vyas G."/>
            <person name="Aluvathingal J."/>
            <person name="Nadendla S."/>
            <person name="Geyer C."/>
            <person name="Sichtig H."/>
        </authorList>
    </citation>
    <scope>NUCLEOTIDE SEQUENCE</scope>
    <source>
        <strain evidence="6">FDAARGOS_107</strain>
    </source>
</reference>
<evidence type="ECO:0000256" key="3">
    <source>
        <dbReference type="ARBA" id="ARBA00022840"/>
    </source>
</evidence>
<evidence type="ECO:0000313" key="7">
    <source>
        <dbReference type="Proteomes" id="UP000067422"/>
    </source>
</evidence>
<keyword evidence="7" id="KW-1185">Reference proteome</keyword>
<dbReference type="InterPro" id="IPR020575">
    <property type="entry name" value="Hsp90_N"/>
</dbReference>
<dbReference type="GO" id="GO:0005524">
    <property type="term" value="F:ATP binding"/>
    <property type="evidence" value="ECO:0007669"/>
    <property type="project" value="UniProtKB-KW"/>
</dbReference>
<dbReference type="Gene3D" id="3.30.565.10">
    <property type="entry name" value="Histidine kinase-like ATPase, C-terminal domain"/>
    <property type="match status" value="1"/>
</dbReference>
<keyword evidence="2" id="KW-0547">Nucleotide-binding</keyword>
<keyword evidence="4" id="KW-0143">Chaperone</keyword>
<dbReference type="PANTHER" id="PTHR11528">
    <property type="entry name" value="HEAT SHOCK PROTEIN 90 FAMILY MEMBER"/>
    <property type="match status" value="1"/>
</dbReference>
<comment type="similarity">
    <text evidence="1">Belongs to the heat shock protein 90 family.</text>
</comment>
<evidence type="ECO:0000313" key="6">
    <source>
        <dbReference type="EMBL" id="AMF99379.1"/>
    </source>
</evidence>
<dbReference type="InterPro" id="IPR036890">
    <property type="entry name" value="HATPase_C_sf"/>
</dbReference>
<evidence type="ECO:0000256" key="2">
    <source>
        <dbReference type="ARBA" id="ARBA00022741"/>
    </source>
</evidence>
<dbReference type="SUPFAM" id="SSF55874">
    <property type="entry name" value="ATPase domain of HSP90 chaperone/DNA topoisomerase II/histidine kinase"/>
    <property type="match status" value="1"/>
</dbReference>
<dbReference type="InterPro" id="IPR056471">
    <property type="entry name" value="HD-CE"/>
</dbReference>